<dbReference type="Proteomes" id="UP001310248">
    <property type="component" value="Unassembled WGS sequence"/>
</dbReference>
<dbReference type="SMART" id="SM00382">
    <property type="entry name" value="AAA"/>
    <property type="match status" value="1"/>
</dbReference>
<dbReference type="InterPro" id="IPR052026">
    <property type="entry name" value="ExeA_AAA_ATPase_DNA-bind"/>
</dbReference>
<dbReference type="Pfam" id="PF13401">
    <property type="entry name" value="AAA_22"/>
    <property type="match status" value="1"/>
</dbReference>
<evidence type="ECO:0000313" key="2">
    <source>
        <dbReference type="EMBL" id="MEE1673580.1"/>
    </source>
</evidence>
<dbReference type="Gene3D" id="3.40.50.300">
    <property type="entry name" value="P-loop containing nucleotide triphosphate hydrolases"/>
    <property type="match status" value="1"/>
</dbReference>
<proteinExistence type="predicted"/>
<dbReference type="InterPro" id="IPR036365">
    <property type="entry name" value="PGBD-like_sf"/>
</dbReference>
<dbReference type="InterPro" id="IPR027417">
    <property type="entry name" value="P-loop_NTPase"/>
</dbReference>
<dbReference type="InterPro" id="IPR003593">
    <property type="entry name" value="AAA+_ATPase"/>
</dbReference>
<reference evidence="3" key="1">
    <citation type="submission" date="2023-07" db="EMBL/GenBank/DDBJ databases">
        <title>Draft genome sequence of Agarivorans aestuarii strain ZMCS4, a CAZymes producing bacteria isolated from the marine brown algae Clodostephus spongiosus.</title>
        <authorList>
            <person name="Lorente B."/>
            <person name="Cabral C."/>
            <person name="Frias J."/>
            <person name="Faria J."/>
            <person name="Toubarro D."/>
        </authorList>
    </citation>
    <scope>NUCLEOTIDE SEQUENCE [LARGE SCALE GENOMIC DNA]</scope>
    <source>
        <strain evidence="3">ZMCS4</strain>
    </source>
</reference>
<evidence type="ECO:0000259" key="1">
    <source>
        <dbReference type="SMART" id="SM00382"/>
    </source>
</evidence>
<organism evidence="2 3">
    <name type="scientific">Agarivorans aestuarii</name>
    <dbReference type="NCBI Taxonomy" id="1563703"/>
    <lineage>
        <taxon>Bacteria</taxon>
        <taxon>Pseudomonadati</taxon>
        <taxon>Pseudomonadota</taxon>
        <taxon>Gammaproteobacteria</taxon>
        <taxon>Alteromonadales</taxon>
        <taxon>Alteromonadaceae</taxon>
        <taxon>Agarivorans</taxon>
    </lineage>
</organism>
<protein>
    <submittedName>
        <fullName evidence="2">AAA family ATPase</fullName>
    </submittedName>
</protein>
<dbReference type="InterPro" id="IPR049945">
    <property type="entry name" value="AAA_22"/>
</dbReference>
<dbReference type="SUPFAM" id="SSF52540">
    <property type="entry name" value="P-loop containing nucleoside triphosphate hydrolases"/>
    <property type="match status" value="1"/>
</dbReference>
<comment type="caution">
    <text evidence="2">The sequence shown here is derived from an EMBL/GenBank/DDBJ whole genome shotgun (WGS) entry which is preliminary data.</text>
</comment>
<dbReference type="CDD" id="cd00009">
    <property type="entry name" value="AAA"/>
    <property type="match status" value="1"/>
</dbReference>
<accession>A0ABU7G2R6</accession>
<dbReference type="InterPro" id="IPR036366">
    <property type="entry name" value="PGBDSf"/>
</dbReference>
<dbReference type="PANTHER" id="PTHR35894:SF1">
    <property type="entry name" value="PHOSPHORIBULOKINASE _ URIDINE KINASE FAMILY"/>
    <property type="match status" value="1"/>
</dbReference>
<dbReference type="SUPFAM" id="SSF47090">
    <property type="entry name" value="PGBD-like"/>
    <property type="match status" value="1"/>
</dbReference>
<keyword evidence="3" id="KW-1185">Reference proteome</keyword>
<dbReference type="RefSeq" id="WP_329774850.1">
    <property type="nucleotide sequence ID" value="NZ_JAYDYW010000005.1"/>
</dbReference>
<dbReference type="InterPro" id="IPR048809">
    <property type="entry name" value="GspA_C39-like"/>
</dbReference>
<name>A0ABU7G2R6_9ALTE</name>
<gene>
    <name evidence="2" type="ORF">SNR37_003005</name>
</gene>
<dbReference type="Pfam" id="PF21327">
    <property type="entry name" value="GspA_C39-like"/>
    <property type="match status" value="1"/>
</dbReference>
<dbReference type="Gene3D" id="1.10.101.10">
    <property type="entry name" value="PGBD-like superfamily/PGBD"/>
    <property type="match status" value="1"/>
</dbReference>
<sequence>MYLDYFGLKESPFSIAPNPDFLFMSERHKEALAHLTFGLGETGGFVLLTGEVGTGKTTVSRALLKQVPENTQVALVLNPSLTELELLATVCDELSIEYDREVFSVKDYGDAIRKRLLENHFQGGNTMLLIDEAQHLSVEVLEQLRLLTNFETDTRKLLRVVLIGQPELQQKLKQPILRQLAQRITARYHLLPLTVNEVEAYVRHRLMVAGCERPLFAPAVIKQLFKAAEGIPRVINLLCDRALLAAYGRDQMQVDKKALNQAIEEVALGEPKASGINLNYVLSGALAACLIVVAWFILQQPTKLEDTSQVLVTAAPAPVLEEPEVEVVAVEPVVLEQSPDDIQAIKQEWQQLRANNSLPARSWQLLLRTWGYDVANAQANCNLVTSLNLYCLNLTGGERALREVNLPAVVELEEEGHYFYAVVRHWGPTLELWMGDRAIMVSRSWFGQRWNGEFQVLWKQPPGFTGVLKQGNQGEAVYWLEQSLSLIQGQRPRKTFNFDAQLSRQVQQFQQQNRLSADGIAGVFTLLRLNQQIYVDQPRLQELN</sequence>
<feature type="domain" description="AAA+ ATPase" evidence="1">
    <location>
        <begin position="42"/>
        <end position="196"/>
    </location>
</feature>
<dbReference type="InterPro" id="IPR002477">
    <property type="entry name" value="Peptidoglycan-bd-like"/>
</dbReference>
<evidence type="ECO:0000313" key="3">
    <source>
        <dbReference type="Proteomes" id="UP001310248"/>
    </source>
</evidence>
<dbReference type="PANTHER" id="PTHR35894">
    <property type="entry name" value="GENERAL SECRETION PATHWAY PROTEIN A-RELATED"/>
    <property type="match status" value="1"/>
</dbReference>
<dbReference type="Pfam" id="PF01471">
    <property type="entry name" value="PG_binding_1"/>
    <property type="match status" value="1"/>
</dbReference>
<dbReference type="EMBL" id="JAYDYW010000005">
    <property type="protein sequence ID" value="MEE1673580.1"/>
    <property type="molecule type" value="Genomic_DNA"/>
</dbReference>
<dbReference type="Gene3D" id="3.90.70.10">
    <property type="entry name" value="Cysteine proteinases"/>
    <property type="match status" value="1"/>
</dbReference>